<proteinExistence type="predicted"/>
<dbReference type="RefSeq" id="WP_349119521.1">
    <property type="nucleotide sequence ID" value="NZ_JBBMFM010000296.1"/>
</dbReference>
<keyword evidence="2" id="KW-1185">Reference proteome</keyword>
<evidence type="ECO:0000313" key="2">
    <source>
        <dbReference type="Proteomes" id="UP001454086"/>
    </source>
</evidence>
<name>A0ABV1DJ65_9FIRM</name>
<dbReference type="EMBL" id="JBBMFM010000296">
    <property type="protein sequence ID" value="MEQ2429194.1"/>
    <property type="molecule type" value="Genomic_DNA"/>
</dbReference>
<comment type="caution">
    <text evidence="1">The sequence shown here is derived from an EMBL/GenBank/DDBJ whole genome shotgun (WGS) entry which is preliminary data.</text>
</comment>
<reference evidence="1 2" key="1">
    <citation type="submission" date="2024-03" db="EMBL/GenBank/DDBJ databases">
        <title>Human intestinal bacterial collection.</title>
        <authorList>
            <person name="Pauvert C."/>
            <person name="Hitch T.C.A."/>
            <person name="Clavel T."/>
        </authorList>
    </citation>
    <scope>NUCLEOTIDE SEQUENCE [LARGE SCALE GENOMIC DNA]</scope>
    <source>
        <strain evidence="1 2">CLA-SR-H021</strain>
    </source>
</reference>
<organism evidence="1 2">
    <name type="scientific">Enterocloster hominis</name>
    <name type="common">ex Hitch et al. 2024</name>
    <dbReference type="NCBI Taxonomy" id="1917870"/>
    <lineage>
        <taxon>Bacteria</taxon>
        <taxon>Bacillati</taxon>
        <taxon>Bacillota</taxon>
        <taxon>Clostridia</taxon>
        <taxon>Lachnospirales</taxon>
        <taxon>Lachnospiraceae</taxon>
        <taxon>Enterocloster</taxon>
    </lineage>
</organism>
<dbReference type="Proteomes" id="UP001454086">
    <property type="component" value="Unassembled WGS sequence"/>
</dbReference>
<gene>
    <name evidence="1" type="ORF">WMQ36_29955</name>
</gene>
<protein>
    <submittedName>
        <fullName evidence="1">Uncharacterized protein</fullName>
    </submittedName>
</protein>
<feature type="non-terminal residue" evidence="1">
    <location>
        <position position="1"/>
    </location>
</feature>
<accession>A0ABV1DJ65</accession>
<sequence length="73" mass="8231">PIPVPDCIRLKAGQFFSFCDTYKPSIFSYMDKYINAGNYSQDLKIQKAMADSRLSSYLESSASLSKASLLYFV</sequence>
<evidence type="ECO:0000313" key="1">
    <source>
        <dbReference type="EMBL" id="MEQ2429194.1"/>
    </source>
</evidence>